<dbReference type="AlphaFoldDB" id="A0A511MIH7"/>
<protein>
    <submittedName>
        <fullName evidence="2">Uncharacterized protein</fullName>
    </submittedName>
</protein>
<sequence length="93" mass="8403">MLVPGWAGRSAVADGTGAAAGETAAATDGTGTAPAGTAAAADGTGAAAGGVGTAPAVGAASASATEQLATADSMVERRGTATETSLIIDAIEG</sequence>
<keyword evidence="3" id="KW-1185">Reference proteome</keyword>
<feature type="region of interest" description="Disordered" evidence="1">
    <location>
        <begin position="1"/>
        <end position="47"/>
    </location>
</feature>
<gene>
    <name evidence="2" type="ORF">NN4_44060</name>
</gene>
<organism evidence="2 3">
    <name type="scientific">Nocardia ninae NBRC 108245</name>
    <dbReference type="NCBI Taxonomy" id="1210091"/>
    <lineage>
        <taxon>Bacteria</taxon>
        <taxon>Bacillati</taxon>
        <taxon>Actinomycetota</taxon>
        <taxon>Actinomycetes</taxon>
        <taxon>Mycobacteriales</taxon>
        <taxon>Nocardiaceae</taxon>
        <taxon>Nocardia</taxon>
    </lineage>
</organism>
<evidence type="ECO:0000313" key="2">
    <source>
        <dbReference type="EMBL" id="GEM39887.1"/>
    </source>
</evidence>
<comment type="caution">
    <text evidence="2">The sequence shown here is derived from an EMBL/GenBank/DDBJ whole genome shotgun (WGS) entry which is preliminary data.</text>
</comment>
<evidence type="ECO:0000256" key="1">
    <source>
        <dbReference type="SAM" id="MobiDB-lite"/>
    </source>
</evidence>
<evidence type="ECO:0000313" key="3">
    <source>
        <dbReference type="Proteomes" id="UP000321424"/>
    </source>
</evidence>
<proteinExistence type="predicted"/>
<feature type="region of interest" description="Disordered" evidence="1">
    <location>
        <begin position="71"/>
        <end position="93"/>
    </location>
</feature>
<reference evidence="2 3" key="1">
    <citation type="submission" date="2019-07" db="EMBL/GenBank/DDBJ databases">
        <title>Whole genome shotgun sequence of Nocardia ninae NBRC 108245.</title>
        <authorList>
            <person name="Hosoyama A."/>
            <person name="Uohara A."/>
            <person name="Ohji S."/>
            <person name="Ichikawa N."/>
        </authorList>
    </citation>
    <scope>NUCLEOTIDE SEQUENCE [LARGE SCALE GENOMIC DNA]</scope>
    <source>
        <strain evidence="2 3">NBRC 108245</strain>
    </source>
</reference>
<feature type="compositionally biased region" description="Low complexity" evidence="1">
    <location>
        <begin position="10"/>
        <end position="45"/>
    </location>
</feature>
<accession>A0A511MIH7</accession>
<dbReference type="EMBL" id="BJXA01000029">
    <property type="protein sequence ID" value="GEM39887.1"/>
    <property type="molecule type" value="Genomic_DNA"/>
</dbReference>
<name>A0A511MIH7_9NOCA</name>
<dbReference type="Proteomes" id="UP000321424">
    <property type="component" value="Unassembled WGS sequence"/>
</dbReference>